<protein>
    <submittedName>
        <fullName evidence="1">Uncharacterized protein</fullName>
    </submittedName>
</protein>
<accession>A0ACB9YY09</accession>
<proteinExistence type="predicted"/>
<sequence>MSAQQSNSQCAEVFPPWGAFPAEQYLIRHWDYSSTASRSDQSRDQIRAYLQLDTIPASWDAIGRQTVNIPPLERVPTAKEVRDILAPWRPLYLRRAALFIWKSYDDEAIRLRTHYGDGDDKFAEWREVDRDMDPTFEEDLIPLIELNDPQIFDFGENWNRVFDILPELAGPQQGYICTFEGGISHRDLLSIRQRLRERVMRAEDKEEEVECGIGMELQFMAVQAYLIVADREAFETDKLRILYLDARGNIVRHSRLAPENVWEARGEWSGAKYRDSQWWKEKEYFTQPGGTLGEKYKAKGEIGRILYDVEDLL</sequence>
<dbReference type="EMBL" id="MU393492">
    <property type="protein sequence ID" value="KAI4864091.1"/>
    <property type="molecule type" value="Genomic_DNA"/>
</dbReference>
<gene>
    <name evidence="1" type="ORF">F4820DRAFT_350509</name>
</gene>
<keyword evidence="2" id="KW-1185">Reference proteome</keyword>
<reference evidence="1 2" key="1">
    <citation type="journal article" date="2022" name="New Phytol.">
        <title>Ecological generalism drives hyperdiversity of secondary metabolite gene clusters in xylarialean endophytes.</title>
        <authorList>
            <person name="Franco M.E.E."/>
            <person name="Wisecaver J.H."/>
            <person name="Arnold A.E."/>
            <person name="Ju Y.M."/>
            <person name="Slot J.C."/>
            <person name="Ahrendt S."/>
            <person name="Moore L.P."/>
            <person name="Eastman K.E."/>
            <person name="Scott K."/>
            <person name="Konkel Z."/>
            <person name="Mondo S.J."/>
            <person name="Kuo A."/>
            <person name="Hayes R.D."/>
            <person name="Haridas S."/>
            <person name="Andreopoulos B."/>
            <person name="Riley R."/>
            <person name="LaButti K."/>
            <person name="Pangilinan J."/>
            <person name="Lipzen A."/>
            <person name="Amirebrahimi M."/>
            <person name="Yan J."/>
            <person name="Adam C."/>
            <person name="Keymanesh K."/>
            <person name="Ng V."/>
            <person name="Louie K."/>
            <person name="Northen T."/>
            <person name="Drula E."/>
            <person name="Henrissat B."/>
            <person name="Hsieh H.M."/>
            <person name="Youens-Clark K."/>
            <person name="Lutzoni F."/>
            <person name="Miadlikowska J."/>
            <person name="Eastwood D.C."/>
            <person name="Hamelin R.C."/>
            <person name="Grigoriev I.V."/>
            <person name="U'Ren J.M."/>
        </authorList>
    </citation>
    <scope>NUCLEOTIDE SEQUENCE [LARGE SCALE GENOMIC DNA]</scope>
    <source>
        <strain evidence="1 2">CBS 119005</strain>
    </source>
</reference>
<evidence type="ECO:0000313" key="1">
    <source>
        <dbReference type="EMBL" id="KAI4864091.1"/>
    </source>
</evidence>
<dbReference type="Proteomes" id="UP001497700">
    <property type="component" value="Unassembled WGS sequence"/>
</dbReference>
<name>A0ACB9YY09_9PEZI</name>
<comment type="caution">
    <text evidence="1">The sequence shown here is derived from an EMBL/GenBank/DDBJ whole genome shotgun (WGS) entry which is preliminary data.</text>
</comment>
<organism evidence="1 2">
    <name type="scientific">Hypoxylon rubiginosum</name>
    <dbReference type="NCBI Taxonomy" id="110542"/>
    <lineage>
        <taxon>Eukaryota</taxon>
        <taxon>Fungi</taxon>
        <taxon>Dikarya</taxon>
        <taxon>Ascomycota</taxon>
        <taxon>Pezizomycotina</taxon>
        <taxon>Sordariomycetes</taxon>
        <taxon>Xylariomycetidae</taxon>
        <taxon>Xylariales</taxon>
        <taxon>Hypoxylaceae</taxon>
        <taxon>Hypoxylon</taxon>
    </lineage>
</organism>
<evidence type="ECO:0000313" key="2">
    <source>
        <dbReference type="Proteomes" id="UP001497700"/>
    </source>
</evidence>